<feature type="compositionally biased region" description="Polar residues" evidence="1">
    <location>
        <begin position="327"/>
        <end position="351"/>
    </location>
</feature>
<evidence type="ECO:0000256" key="1">
    <source>
        <dbReference type="SAM" id="MobiDB-lite"/>
    </source>
</evidence>
<feature type="compositionally biased region" description="Basic residues" evidence="1">
    <location>
        <begin position="354"/>
        <end position="372"/>
    </location>
</feature>
<gene>
    <name evidence="2" type="ORF">FloV-SA2_00259</name>
</gene>
<accession>A0AB39JA84</accession>
<feature type="compositionally biased region" description="Basic and acidic residues" evidence="1">
    <location>
        <begin position="305"/>
        <end position="326"/>
    </location>
</feature>
<reference evidence="2" key="1">
    <citation type="submission" date="2024-03" db="EMBL/GenBank/DDBJ databases">
        <title>Eukaryotic viruses encode the ribosomal protein eL40.</title>
        <authorList>
            <person name="Thomy J."/>
            <person name="Schvarcz C.R."/>
            <person name="McBeain K.A."/>
            <person name="Edwards K.F."/>
            <person name="Steward G.F."/>
        </authorList>
    </citation>
    <scope>NUCLEOTIDE SEQUENCE</scope>
    <source>
        <strain evidence="2">FloV-SA2</strain>
    </source>
</reference>
<sequence length="372" mass="43214">MSHLEEFKKIIDDFVKDLLVSYPEFEPKFDVINYDEYYSHCENVYPENFFNILYENDELYSDVSICLLPEIDFKVIFEDDKLSDESKKMIWKYLQLILFCVCKGLKNGEDFGDANYLFQAINEEDLQDKIHDTINEMKKCFFNDEDASMNTGEKEENDEFMNDLSNNMFDNMMNEDELKDHLNGLMNGNIGKLAKEIADEASKDFGLDNIDEKSDPKDLLEGFFKNPSKLLNMVKNIGNKLEDKIKSGDLKESELLEEAQEIMSKMKDMPGVKEMMSNMGLGGKGGNFDMKGMMNKMAQNMKQSKTKERMQDKLKKKKEEAEKKENFSNITQVGEDTFVWNDSNSNPNEPLSKSTKKRSSKPNKKKKKKKKN</sequence>
<dbReference type="EMBL" id="PP542043">
    <property type="protein sequence ID" value="XDO02078.1"/>
    <property type="molecule type" value="Genomic_DNA"/>
</dbReference>
<evidence type="ECO:0000313" key="2">
    <source>
        <dbReference type="EMBL" id="XDO02078.1"/>
    </source>
</evidence>
<name>A0AB39JA84_9VIRU</name>
<proteinExistence type="predicted"/>
<feature type="region of interest" description="Disordered" evidence="1">
    <location>
        <begin position="300"/>
        <end position="372"/>
    </location>
</feature>
<organism evidence="2">
    <name type="scientific">Florenciella sp. virus SA2</name>
    <dbReference type="NCBI Taxonomy" id="3240092"/>
    <lineage>
        <taxon>Viruses</taxon>
    </lineage>
</organism>
<protein>
    <submittedName>
        <fullName evidence="2">Uncharacterized protein</fullName>
    </submittedName>
</protein>